<protein>
    <submittedName>
        <fullName evidence="1">Uncharacterized protein</fullName>
    </submittedName>
</protein>
<evidence type="ECO:0000313" key="1">
    <source>
        <dbReference type="EMBL" id="EWY41863.1"/>
    </source>
</evidence>
<dbReference type="Proteomes" id="UP000019486">
    <property type="component" value="Unassembled WGS sequence"/>
</dbReference>
<dbReference type="EMBL" id="AVFL01000003">
    <property type="protein sequence ID" value="EWY41863.1"/>
    <property type="molecule type" value="Genomic_DNA"/>
</dbReference>
<gene>
    <name evidence="1" type="ORF">N825_25005</name>
</gene>
<organism evidence="1 2">
    <name type="scientific">Skermanella stibiiresistens SB22</name>
    <dbReference type="NCBI Taxonomy" id="1385369"/>
    <lineage>
        <taxon>Bacteria</taxon>
        <taxon>Pseudomonadati</taxon>
        <taxon>Pseudomonadota</taxon>
        <taxon>Alphaproteobacteria</taxon>
        <taxon>Rhodospirillales</taxon>
        <taxon>Azospirillaceae</taxon>
        <taxon>Skermanella</taxon>
    </lineage>
</organism>
<comment type="caution">
    <text evidence="1">The sequence shown here is derived from an EMBL/GenBank/DDBJ whole genome shotgun (WGS) entry which is preliminary data.</text>
</comment>
<accession>W9HD82</accession>
<evidence type="ECO:0000313" key="2">
    <source>
        <dbReference type="Proteomes" id="UP000019486"/>
    </source>
</evidence>
<keyword evidence="2" id="KW-1185">Reference proteome</keyword>
<dbReference type="AlphaFoldDB" id="W9HD82"/>
<name>W9HD82_9PROT</name>
<reference evidence="1 2" key="1">
    <citation type="submission" date="2013-08" db="EMBL/GenBank/DDBJ databases">
        <title>The genome sequence of Skermanella stibiiresistens.</title>
        <authorList>
            <person name="Zhu W."/>
            <person name="Wang G."/>
        </authorList>
    </citation>
    <scope>NUCLEOTIDE SEQUENCE [LARGE SCALE GENOMIC DNA]</scope>
    <source>
        <strain evidence="1 2">SB22</strain>
    </source>
</reference>
<dbReference type="STRING" id="1385369.N825_25005"/>
<sequence length="204" mass="22756">MMPQRRVVNGISREIAPIWRPTIDDPREDASVSFLDLMELKIIRAMIENGRIKRPKIRACIKGWRNLTQGMPHYLVNKKFAPRLIPTSLAVEIKDEGVLVDAATQQCLMAEVIQPELIDLDYGSSDLPHSWIPKGWENEITVSPLLSFGEPVISKELIPTSALALAVEADGVEAAAMQFHVPLQIARLAAGFELSLVKKQRKQA</sequence>
<proteinExistence type="predicted"/>